<dbReference type="Proteomes" id="UP000078542">
    <property type="component" value="Unassembled WGS sequence"/>
</dbReference>
<comment type="cofactor">
    <cofactor evidence="1">
        <name>a divalent metal cation</name>
        <dbReference type="ChEBI" id="CHEBI:60240"/>
    </cofactor>
</comment>
<dbReference type="EMBL" id="KQ976853">
    <property type="protein sequence ID" value="KYN07875.1"/>
    <property type="molecule type" value="Genomic_DNA"/>
</dbReference>
<feature type="domain" description="DDE Tnp4" evidence="3">
    <location>
        <begin position="107"/>
        <end position="154"/>
    </location>
</feature>
<dbReference type="Pfam" id="PF13359">
    <property type="entry name" value="DDE_Tnp_4"/>
    <property type="match status" value="1"/>
</dbReference>
<keyword evidence="5" id="KW-1185">Reference proteome</keyword>
<dbReference type="InterPro" id="IPR027806">
    <property type="entry name" value="HARBI1_dom"/>
</dbReference>
<dbReference type="STRING" id="456900.A0A151IPV8"/>
<proteinExistence type="predicted"/>
<evidence type="ECO:0000256" key="1">
    <source>
        <dbReference type="ARBA" id="ARBA00001968"/>
    </source>
</evidence>
<reference evidence="4 5" key="1">
    <citation type="submission" date="2016-03" db="EMBL/GenBank/DDBJ databases">
        <title>Cyphomyrmex costatus WGS genome.</title>
        <authorList>
            <person name="Nygaard S."/>
            <person name="Hu H."/>
            <person name="Boomsma J."/>
            <person name="Zhang G."/>
        </authorList>
    </citation>
    <scope>NUCLEOTIDE SEQUENCE [LARGE SCALE GENOMIC DNA]</scope>
    <source>
        <strain evidence="4">MS0001</strain>
        <tissue evidence="4">Whole body</tissue>
    </source>
</reference>
<dbReference type="AlphaFoldDB" id="A0A151IPV8"/>
<organism evidence="4 5">
    <name type="scientific">Cyphomyrmex costatus</name>
    <dbReference type="NCBI Taxonomy" id="456900"/>
    <lineage>
        <taxon>Eukaryota</taxon>
        <taxon>Metazoa</taxon>
        <taxon>Ecdysozoa</taxon>
        <taxon>Arthropoda</taxon>
        <taxon>Hexapoda</taxon>
        <taxon>Insecta</taxon>
        <taxon>Pterygota</taxon>
        <taxon>Neoptera</taxon>
        <taxon>Endopterygota</taxon>
        <taxon>Hymenoptera</taxon>
        <taxon>Apocrita</taxon>
        <taxon>Aculeata</taxon>
        <taxon>Formicoidea</taxon>
        <taxon>Formicidae</taxon>
        <taxon>Myrmicinae</taxon>
        <taxon>Cyphomyrmex</taxon>
    </lineage>
</organism>
<protein>
    <recommendedName>
        <fullName evidence="3">DDE Tnp4 domain-containing protein</fullName>
    </recommendedName>
</protein>
<evidence type="ECO:0000259" key="3">
    <source>
        <dbReference type="Pfam" id="PF13359"/>
    </source>
</evidence>
<evidence type="ECO:0000256" key="2">
    <source>
        <dbReference type="ARBA" id="ARBA00022723"/>
    </source>
</evidence>
<sequence>MLLLRKKRQKRWLNRRWLVSPINQKRIQKGDYNNLFQEIKNDPDFFYRYTRMTLEHFEKLVELTKPYLIKASSSSSLYLSSPTEEDWMKYAQGYWKRWNIPNCVGSIDGKHIRMRCPPNSGSLYYNYKKYYSIVLLAVADHLYRFTLVDIGAFGGKQLEIKQTSHNLVYGAKFLKCPDQKIKVFQFGQNFTKMLLLSVKV</sequence>
<accession>A0A151IPV8</accession>
<evidence type="ECO:0000313" key="5">
    <source>
        <dbReference type="Proteomes" id="UP000078542"/>
    </source>
</evidence>
<name>A0A151IPV8_9HYME</name>
<gene>
    <name evidence="4" type="ORF">ALC62_01153</name>
</gene>
<keyword evidence="2" id="KW-0479">Metal-binding</keyword>
<dbReference type="GO" id="GO:0046872">
    <property type="term" value="F:metal ion binding"/>
    <property type="evidence" value="ECO:0007669"/>
    <property type="project" value="UniProtKB-KW"/>
</dbReference>
<evidence type="ECO:0000313" key="4">
    <source>
        <dbReference type="EMBL" id="KYN07875.1"/>
    </source>
</evidence>